<comment type="similarity">
    <text evidence="2">Belongs to the SNF5 family.</text>
</comment>
<proteinExistence type="inferred from homology"/>
<protein>
    <submittedName>
        <fullName evidence="7">Uncharacterized protein</fullName>
    </submittedName>
</protein>
<name>A0ABR3VF62_HUMIN</name>
<organism evidence="7 8">
    <name type="scientific">Humicola insolens</name>
    <name type="common">Soft-rot fungus</name>
    <dbReference type="NCBI Taxonomy" id="85995"/>
    <lineage>
        <taxon>Eukaryota</taxon>
        <taxon>Fungi</taxon>
        <taxon>Dikarya</taxon>
        <taxon>Ascomycota</taxon>
        <taxon>Pezizomycotina</taxon>
        <taxon>Sordariomycetes</taxon>
        <taxon>Sordariomycetidae</taxon>
        <taxon>Sordariales</taxon>
        <taxon>Chaetomiaceae</taxon>
        <taxon>Mycothermus</taxon>
    </lineage>
</organism>
<dbReference type="InterPro" id="IPR006939">
    <property type="entry name" value="SNF5"/>
</dbReference>
<dbReference type="PANTHER" id="PTHR10019">
    <property type="entry name" value="SNF5"/>
    <property type="match status" value="1"/>
</dbReference>
<evidence type="ECO:0000256" key="2">
    <source>
        <dbReference type="ARBA" id="ARBA00010239"/>
    </source>
</evidence>
<keyword evidence="3" id="KW-0805">Transcription regulation</keyword>
<keyword evidence="4" id="KW-0804">Transcription</keyword>
<dbReference type="InterPro" id="IPR013088">
    <property type="entry name" value="Znf_NHR/GATA"/>
</dbReference>
<dbReference type="Gene3D" id="3.30.50.10">
    <property type="entry name" value="Erythroid Transcription Factor GATA-1, subunit A"/>
    <property type="match status" value="1"/>
</dbReference>
<sequence>MALRSESQQAILSSYAPRLRTYNNALLQPILPGAAPSNPLARVTKRGTTIINYAEDGYDDLDDDEDDGRRRPTGLRSLRRDDSAAKSDPAEKVGKDTSEPVAVQGIYRDWMGKVRPNRTDAQNYVQACLPLTLIPIRIDLDIPGFTPAPPLPAMGPVDPNHPFYKPQEPTVPYRLRDTFLWNLHESLITTDQFATQLVQDLDLPNRASTIAEISKQIRTQLEEYAGVALHPLFHARTARTRPRSQSARRLETPATAANGPATPAVSAAVQTSQGEVTAAATPIPADSADVVPADGTTTTTANGDDDTDSFSPDDTYRCIINLNITLSTQVYTDKFEWSLLHPPGTAEMFAKQTCADLGLHGEWIPAITHAIYEAVLKLKKEACESGGLVAGWGTGAVGLASSVGDGIGGVVRAGGDVFPNDAAHTGEAAAGWHYDPEHLADEWEPKLETLSKEEIEKREGDRERQIRRLRRETARFSSNAGMAGGVPIGFAFSGLIEQEEERMGRGERNRRKKRFGRSLSPTGGRSGTPGGRGTPAAGGGGEGYGGGGTLTDQERMSWRCSHCRVWGTSVWAVRDGPAGLRSLCNNCGFIYERDRKLPRWTRNLHIADARPF</sequence>
<evidence type="ECO:0000313" key="8">
    <source>
        <dbReference type="Proteomes" id="UP001583172"/>
    </source>
</evidence>
<comment type="caution">
    <text evidence="7">The sequence shown here is derived from an EMBL/GenBank/DDBJ whole genome shotgun (WGS) entry which is preliminary data.</text>
</comment>
<reference evidence="7 8" key="1">
    <citation type="journal article" date="2024" name="Commun. Biol.">
        <title>Comparative genomic analysis of thermophilic fungi reveals convergent evolutionary adaptations and gene losses.</title>
        <authorList>
            <person name="Steindorff A.S."/>
            <person name="Aguilar-Pontes M.V."/>
            <person name="Robinson A.J."/>
            <person name="Andreopoulos B."/>
            <person name="LaButti K."/>
            <person name="Kuo A."/>
            <person name="Mondo S."/>
            <person name="Riley R."/>
            <person name="Otillar R."/>
            <person name="Haridas S."/>
            <person name="Lipzen A."/>
            <person name="Grimwood J."/>
            <person name="Schmutz J."/>
            <person name="Clum A."/>
            <person name="Reid I.D."/>
            <person name="Moisan M.C."/>
            <person name="Butler G."/>
            <person name="Nguyen T.T.M."/>
            <person name="Dewar K."/>
            <person name="Conant G."/>
            <person name="Drula E."/>
            <person name="Henrissat B."/>
            <person name="Hansel C."/>
            <person name="Singer S."/>
            <person name="Hutchinson M.I."/>
            <person name="de Vries R.P."/>
            <person name="Natvig D.O."/>
            <person name="Powell A.J."/>
            <person name="Tsang A."/>
            <person name="Grigoriev I.V."/>
        </authorList>
    </citation>
    <scope>NUCLEOTIDE SEQUENCE [LARGE SCALE GENOMIC DNA]</scope>
    <source>
        <strain evidence="7 8">CBS 620.91</strain>
    </source>
</reference>
<feature type="compositionally biased region" description="Gly residues" evidence="6">
    <location>
        <begin position="524"/>
        <end position="549"/>
    </location>
</feature>
<dbReference type="EMBL" id="JAZGSY010000135">
    <property type="protein sequence ID" value="KAL1839913.1"/>
    <property type="molecule type" value="Genomic_DNA"/>
</dbReference>
<evidence type="ECO:0000256" key="1">
    <source>
        <dbReference type="ARBA" id="ARBA00004123"/>
    </source>
</evidence>
<evidence type="ECO:0000256" key="6">
    <source>
        <dbReference type="SAM" id="MobiDB-lite"/>
    </source>
</evidence>
<gene>
    <name evidence="7" type="ORF">VTJ49DRAFT_1001</name>
</gene>
<evidence type="ECO:0000313" key="7">
    <source>
        <dbReference type="EMBL" id="KAL1839913.1"/>
    </source>
</evidence>
<feature type="compositionally biased region" description="Basic and acidic residues" evidence="6">
    <location>
        <begin position="78"/>
        <end position="97"/>
    </location>
</feature>
<keyword evidence="5" id="KW-0539">Nucleus</keyword>
<feature type="compositionally biased region" description="Low complexity" evidence="6">
    <location>
        <begin position="293"/>
        <end position="302"/>
    </location>
</feature>
<dbReference type="SUPFAM" id="SSF57716">
    <property type="entry name" value="Glucocorticoid receptor-like (DNA-binding domain)"/>
    <property type="match status" value="1"/>
</dbReference>
<feature type="compositionally biased region" description="Low complexity" evidence="6">
    <location>
        <begin position="252"/>
        <end position="264"/>
    </location>
</feature>
<dbReference type="Proteomes" id="UP001583172">
    <property type="component" value="Unassembled WGS sequence"/>
</dbReference>
<accession>A0ABR3VF62</accession>
<feature type="region of interest" description="Disordered" evidence="6">
    <location>
        <begin position="500"/>
        <end position="550"/>
    </location>
</feature>
<comment type="subcellular location">
    <subcellularLocation>
        <location evidence="1">Nucleus</location>
    </subcellularLocation>
</comment>
<evidence type="ECO:0000256" key="5">
    <source>
        <dbReference type="ARBA" id="ARBA00023242"/>
    </source>
</evidence>
<evidence type="ECO:0000256" key="3">
    <source>
        <dbReference type="ARBA" id="ARBA00023015"/>
    </source>
</evidence>
<dbReference type="Pfam" id="PF04855">
    <property type="entry name" value="SNF5"/>
    <property type="match status" value="1"/>
</dbReference>
<evidence type="ECO:0000256" key="4">
    <source>
        <dbReference type="ARBA" id="ARBA00023163"/>
    </source>
</evidence>
<feature type="compositionally biased region" description="Acidic residues" evidence="6">
    <location>
        <begin position="56"/>
        <end position="66"/>
    </location>
</feature>
<feature type="region of interest" description="Disordered" evidence="6">
    <location>
        <begin position="235"/>
        <end position="309"/>
    </location>
</feature>
<keyword evidence="8" id="KW-1185">Reference proteome</keyword>
<feature type="region of interest" description="Disordered" evidence="6">
    <location>
        <begin position="56"/>
        <end position="97"/>
    </location>
</feature>